<evidence type="ECO:0000313" key="2">
    <source>
        <dbReference type="Proteomes" id="UP000790709"/>
    </source>
</evidence>
<protein>
    <submittedName>
        <fullName evidence="1">Uncharacterized protein</fullName>
    </submittedName>
</protein>
<reference evidence="1" key="1">
    <citation type="journal article" date="2021" name="New Phytol.">
        <title>Evolutionary innovations through gain and loss of genes in the ectomycorrhizal Boletales.</title>
        <authorList>
            <person name="Wu G."/>
            <person name="Miyauchi S."/>
            <person name="Morin E."/>
            <person name="Kuo A."/>
            <person name="Drula E."/>
            <person name="Varga T."/>
            <person name="Kohler A."/>
            <person name="Feng B."/>
            <person name="Cao Y."/>
            <person name="Lipzen A."/>
            <person name="Daum C."/>
            <person name="Hundley H."/>
            <person name="Pangilinan J."/>
            <person name="Johnson J."/>
            <person name="Barry K."/>
            <person name="LaButti K."/>
            <person name="Ng V."/>
            <person name="Ahrendt S."/>
            <person name="Min B."/>
            <person name="Choi I.G."/>
            <person name="Park H."/>
            <person name="Plett J.M."/>
            <person name="Magnuson J."/>
            <person name="Spatafora J.W."/>
            <person name="Nagy L.G."/>
            <person name="Henrissat B."/>
            <person name="Grigoriev I.V."/>
            <person name="Yang Z.L."/>
            <person name="Xu J."/>
            <person name="Martin F.M."/>
        </authorList>
    </citation>
    <scope>NUCLEOTIDE SEQUENCE</scope>
    <source>
        <strain evidence="1">KUC20120723A-06</strain>
    </source>
</reference>
<dbReference type="EMBL" id="MU266361">
    <property type="protein sequence ID" value="KAH7927783.1"/>
    <property type="molecule type" value="Genomic_DNA"/>
</dbReference>
<keyword evidence="2" id="KW-1185">Reference proteome</keyword>
<sequence>MTKRVFATESQLAVLAAVLAAKGLNKAAKDVSNKELEALEMQTGLSKQWIHTWLVRQRSTRQRSGARSKTGAVAVKSEPVDVSSVPMNNTRAKRSRVLGTKVEPLPDSVVSFDAASGPLPPSSPPSSPSPFPSPVHSKRSRNADNHARFSSSNQKSGAYTPDFDAYTLEIDAFLSDAADQSAPSAPAASLLKRGPFTSVEYASEVTPTNAHTDTRKRAKYTSTAKAYTPRNREPDNTIPGAPNFNKYIRRTRFRADAGGSSSPPQTGNYAPLANTYVPHSQDRIPNMVTGSKAYKPGASRTIRAPIQASTPYSTNAQPSERQPLVGTSSETPVNLSSPDSGYYSSADADENSSNVDHYETSVTVDADLSTLVVPFHTSTVVDKSGPVAIESVPDSNPPMDVNYCPPVLWDWTCGSMFIDPATDPVGAALRLVALRRAGLVW</sequence>
<comment type="caution">
    <text evidence="1">The sequence shown here is derived from an EMBL/GenBank/DDBJ whole genome shotgun (WGS) entry which is preliminary data.</text>
</comment>
<evidence type="ECO:0000313" key="1">
    <source>
        <dbReference type="EMBL" id="KAH7927783.1"/>
    </source>
</evidence>
<name>A0ACB8BRA2_9AGAM</name>
<accession>A0ACB8BRA2</accession>
<organism evidence="1 2">
    <name type="scientific">Leucogyrophana mollusca</name>
    <dbReference type="NCBI Taxonomy" id="85980"/>
    <lineage>
        <taxon>Eukaryota</taxon>
        <taxon>Fungi</taxon>
        <taxon>Dikarya</taxon>
        <taxon>Basidiomycota</taxon>
        <taxon>Agaricomycotina</taxon>
        <taxon>Agaricomycetes</taxon>
        <taxon>Agaricomycetidae</taxon>
        <taxon>Boletales</taxon>
        <taxon>Boletales incertae sedis</taxon>
        <taxon>Leucogyrophana</taxon>
    </lineage>
</organism>
<dbReference type="Proteomes" id="UP000790709">
    <property type="component" value="Unassembled WGS sequence"/>
</dbReference>
<gene>
    <name evidence="1" type="ORF">BV22DRAFT_1127100</name>
</gene>
<proteinExistence type="predicted"/>